<dbReference type="EMBL" id="VSSQ01079704">
    <property type="protein sequence ID" value="MPN29147.1"/>
    <property type="molecule type" value="Genomic_DNA"/>
</dbReference>
<sequence>MIRVLSSEAPLSSQDSSNMKLIKRNGIKSIFILPMFTVSINDLLQEITDKYTTNKTNNLIFIIFLILHTYYKGRTNLLYN</sequence>
<accession>A0A645GQI3</accession>
<reference evidence="1" key="1">
    <citation type="submission" date="2019-08" db="EMBL/GenBank/DDBJ databases">
        <authorList>
            <person name="Kucharzyk K."/>
            <person name="Murdoch R.W."/>
            <person name="Higgins S."/>
            <person name="Loffler F."/>
        </authorList>
    </citation>
    <scope>NUCLEOTIDE SEQUENCE</scope>
</reference>
<gene>
    <name evidence="1" type="ORF">SDC9_176598</name>
</gene>
<organism evidence="1">
    <name type="scientific">bioreactor metagenome</name>
    <dbReference type="NCBI Taxonomy" id="1076179"/>
    <lineage>
        <taxon>unclassified sequences</taxon>
        <taxon>metagenomes</taxon>
        <taxon>ecological metagenomes</taxon>
    </lineage>
</organism>
<proteinExistence type="predicted"/>
<protein>
    <submittedName>
        <fullName evidence="1">Uncharacterized protein</fullName>
    </submittedName>
</protein>
<dbReference type="AlphaFoldDB" id="A0A645GQI3"/>
<name>A0A645GQI3_9ZZZZ</name>
<comment type="caution">
    <text evidence="1">The sequence shown here is derived from an EMBL/GenBank/DDBJ whole genome shotgun (WGS) entry which is preliminary data.</text>
</comment>
<evidence type="ECO:0000313" key="1">
    <source>
        <dbReference type="EMBL" id="MPN29147.1"/>
    </source>
</evidence>